<sequence length="234" mass="25288">MTFNVVLAIDTSTEQCSVALKKADQWATRAVLAPREHSQLILGLVQEVLTELAITLADVEAIVVGHGPGSFTGVRISVAIAQGLAFSHNLPIIPVSTLTGLAQQAIRLHDAPQVVSAIDARMQEVYVAAYRQQQRFAVPLCAEQMAGLVDLTTLPWWSELDPTQMVMGAGTGWQLAEAPLNQQGQVHVLDDVTLPLAEDLLRWGVAYGKPIAAADLEPLYVRNEVAWQKLPGRG</sequence>
<dbReference type="SUPFAM" id="SSF53067">
    <property type="entry name" value="Actin-like ATPase domain"/>
    <property type="match status" value="2"/>
</dbReference>
<evidence type="ECO:0000256" key="2">
    <source>
        <dbReference type="ARBA" id="ARBA00010493"/>
    </source>
</evidence>
<keyword evidence="5" id="KW-0819">tRNA processing</keyword>
<evidence type="ECO:0000256" key="5">
    <source>
        <dbReference type="ARBA" id="ARBA00022694"/>
    </source>
</evidence>
<feature type="domain" description="Gcp-like" evidence="7">
    <location>
        <begin position="32"/>
        <end position="151"/>
    </location>
</feature>
<comment type="similarity">
    <text evidence="2">Belongs to the KAE1 / TsaD family. TsaB subfamily.</text>
</comment>
<dbReference type="Proteomes" id="UP000199626">
    <property type="component" value="Unassembled WGS sequence"/>
</dbReference>
<dbReference type="FunFam" id="3.30.420.40:FF:000097">
    <property type="entry name" value="tRNA threonylcarbamoyladenosine biosynthesis protein TsaB"/>
    <property type="match status" value="1"/>
</dbReference>
<proteinExistence type="inferred from homology"/>
<dbReference type="OrthoDB" id="9809995at2"/>
<dbReference type="InterPro" id="IPR022496">
    <property type="entry name" value="T6A_TsaB"/>
</dbReference>
<reference evidence="9" key="1">
    <citation type="submission" date="2016-10" db="EMBL/GenBank/DDBJ databases">
        <authorList>
            <person name="Varghese N."/>
            <person name="Submissions S."/>
        </authorList>
    </citation>
    <scope>NUCLEOTIDE SEQUENCE [LARGE SCALE GENOMIC DNA]</scope>
    <source>
        <strain evidence="9">CGMCC 1.10824</strain>
    </source>
</reference>
<evidence type="ECO:0000313" key="8">
    <source>
        <dbReference type="EMBL" id="SDB29103.1"/>
    </source>
</evidence>
<dbReference type="NCBIfam" id="TIGR03725">
    <property type="entry name" value="T6A_YeaZ"/>
    <property type="match status" value="1"/>
</dbReference>
<dbReference type="PANTHER" id="PTHR11735:SF11">
    <property type="entry name" value="TRNA THREONYLCARBAMOYLADENOSINE BIOSYNTHESIS PROTEIN TSAB"/>
    <property type="match status" value="1"/>
</dbReference>
<evidence type="ECO:0000256" key="1">
    <source>
        <dbReference type="ARBA" id="ARBA00004496"/>
    </source>
</evidence>
<evidence type="ECO:0000313" key="9">
    <source>
        <dbReference type="Proteomes" id="UP000199626"/>
    </source>
</evidence>
<gene>
    <name evidence="8" type="ORF">SAMN02927930_01125</name>
</gene>
<keyword evidence="4" id="KW-0963">Cytoplasm</keyword>
<dbReference type="GO" id="GO:0002949">
    <property type="term" value="P:tRNA threonylcarbamoyladenosine modification"/>
    <property type="evidence" value="ECO:0007669"/>
    <property type="project" value="InterPro"/>
</dbReference>
<dbReference type="PANTHER" id="PTHR11735">
    <property type="entry name" value="TRNA N6-ADENOSINE THREONYLCARBAMOYLTRANSFERASE"/>
    <property type="match status" value="1"/>
</dbReference>
<name>A0A1G6C8C0_9GAMM</name>
<dbReference type="STRING" id="1159017.SAMN02927930_01125"/>
<dbReference type="GO" id="GO:0005829">
    <property type="term" value="C:cytosol"/>
    <property type="evidence" value="ECO:0007669"/>
    <property type="project" value="TreeGrafter"/>
</dbReference>
<evidence type="ECO:0000259" key="7">
    <source>
        <dbReference type="Pfam" id="PF00814"/>
    </source>
</evidence>
<comment type="subcellular location">
    <subcellularLocation>
        <location evidence="1">Cytoplasm</location>
    </subcellularLocation>
</comment>
<evidence type="ECO:0000256" key="4">
    <source>
        <dbReference type="ARBA" id="ARBA00022490"/>
    </source>
</evidence>
<protein>
    <recommendedName>
        <fullName evidence="3">tRNA threonylcarbamoyladenosine biosynthesis protein TsaB</fullName>
    </recommendedName>
    <alternativeName>
        <fullName evidence="6">t(6)A37 threonylcarbamoyladenosine biosynthesis protein TsaB</fullName>
    </alternativeName>
</protein>
<dbReference type="Pfam" id="PF00814">
    <property type="entry name" value="TsaD"/>
    <property type="match status" value="1"/>
</dbReference>
<dbReference type="AlphaFoldDB" id="A0A1G6C8C0"/>
<organism evidence="8 9">
    <name type="scientific">Pseudidiomarina indica</name>
    <dbReference type="NCBI Taxonomy" id="1159017"/>
    <lineage>
        <taxon>Bacteria</taxon>
        <taxon>Pseudomonadati</taxon>
        <taxon>Pseudomonadota</taxon>
        <taxon>Gammaproteobacteria</taxon>
        <taxon>Alteromonadales</taxon>
        <taxon>Idiomarinaceae</taxon>
        <taxon>Pseudidiomarina</taxon>
    </lineage>
</organism>
<evidence type="ECO:0000256" key="6">
    <source>
        <dbReference type="ARBA" id="ARBA00032446"/>
    </source>
</evidence>
<dbReference type="InterPro" id="IPR000905">
    <property type="entry name" value="Gcp-like_dom"/>
</dbReference>
<dbReference type="EMBL" id="FMXN01000005">
    <property type="protein sequence ID" value="SDB29103.1"/>
    <property type="molecule type" value="Genomic_DNA"/>
</dbReference>
<dbReference type="InterPro" id="IPR043129">
    <property type="entry name" value="ATPase_NBD"/>
</dbReference>
<accession>A0A1G6C8C0</accession>
<dbReference type="Gene3D" id="3.30.420.40">
    <property type="match status" value="2"/>
</dbReference>
<keyword evidence="9" id="KW-1185">Reference proteome</keyword>
<dbReference type="CDD" id="cd24032">
    <property type="entry name" value="ASKHA_NBD_TsaB"/>
    <property type="match status" value="1"/>
</dbReference>
<dbReference type="RefSeq" id="WP_092592617.1">
    <property type="nucleotide sequence ID" value="NZ_FMXN01000005.1"/>
</dbReference>
<evidence type="ECO:0000256" key="3">
    <source>
        <dbReference type="ARBA" id="ARBA00019012"/>
    </source>
</evidence>